<dbReference type="Gene3D" id="3.10.450.50">
    <property type="match status" value="4"/>
</dbReference>
<dbReference type="EMBL" id="JALLPJ020000935">
    <property type="protein sequence ID" value="KAL3779392.1"/>
    <property type="molecule type" value="Genomic_DNA"/>
</dbReference>
<dbReference type="Proteomes" id="UP001530400">
    <property type="component" value="Unassembled WGS sequence"/>
</dbReference>
<feature type="signal peptide" evidence="1">
    <location>
        <begin position="1"/>
        <end position="18"/>
    </location>
</feature>
<dbReference type="InterPro" id="IPR032710">
    <property type="entry name" value="NTF2-like_dom_sf"/>
</dbReference>
<keyword evidence="4" id="KW-1185">Reference proteome</keyword>
<feature type="chain" id="PRO_5044805983" description="Calcium/calmodulin-dependent protein kinase II association-domain domain-containing protein" evidence="1">
    <location>
        <begin position="19"/>
        <end position="630"/>
    </location>
</feature>
<feature type="domain" description="Calcium/calmodulin-dependent protein kinase II association-domain" evidence="2">
    <location>
        <begin position="478"/>
        <end position="596"/>
    </location>
</feature>
<dbReference type="SUPFAM" id="SSF54427">
    <property type="entry name" value="NTF2-like"/>
    <property type="match status" value="4"/>
</dbReference>
<dbReference type="AlphaFoldDB" id="A0ABD3NVN0"/>
<protein>
    <recommendedName>
        <fullName evidence="2">Calcium/calmodulin-dependent protein kinase II association-domain domain-containing protein</fullName>
    </recommendedName>
</protein>
<keyword evidence="1" id="KW-0732">Signal</keyword>
<proteinExistence type="predicted"/>
<dbReference type="CDD" id="cd00531">
    <property type="entry name" value="NTF2_like"/>
    <property type="match status" value="2"/>
</dbReference>
<feature type="domain" description="Calcium/calmodulin-dependent protein kinase II association-domain" evidence="2">
    <location>
        <begin position="222"/>
        <end position="339"/>
    </location>
</feature>
<feature type="domain" description="Calcium/calmodulin-dependent protein kinase II association-domain" evidence="2">
    <location>
        <begin position="350"/>
        <end position="468"/>
    </location>
</feature>
<name>A0ABD3NVN0_9STRA</name>
<organism evidence="3 4">
    <name type="scientific">Cyclotella atomus</name>
    <dbReference type="NCBI Taxonomy" id="382360"/>
    <lineage>
        <taxon>Eukaryota</taxon>
        <taxon>Sar</taxon>
        <taxon>Stramenopiles</taxon>
        <taxon>Ochrophyta</taxon>
        <taxon>Bacillariophyta</taxon>
        <taxon>Coscinodiscophyceae</taxon>
        <taxon>Thalassiosirophycidae</taxon>
        <taxon>Stephanodiscales</taxon>
        <taxon>Stephanodiscaceae</taxon>
        <taxon>Cyclotella</taxon>
    </lineage>
</organism>
<comment type="caution">
    <text evidence="3">The sequence shown here is derived from an EMBL/GenBank/DDBJ whole genome shotgun (WGS) entry which is preliminary data.</text>
</comment>
<dbReference type="Pfam" id="PF08332">
    <property type="entry name" value="CaMKII_AD"/>
    <property type="match status" value="4"/>
</dbReference>
<gene>
    <name evidence="3" type="ORF">ACHAWO_007257</name>
</gene>
<feature type="domain" description="Calcium/calmodulin-dependent protein kinase II association-domain" evidence="2">
    <location>
        <begin position="76"/>
        <end position="210"/>
    </location>
</feature>
<sequence length="630" mass="70505">MKFTSATLFLAFVSTASAFVPPAAQIVRSSSNGIISAPTVVTSRSNTELNLFGSRWRKGSESINSQAKSKGDITPKEVRALFELWNQALATGDSRIVANRYTKSPVLLATVSDQPRTDFDSVNDYFQSFLLKKPQGKIIDGKINIGDGWASDTGIYEFTMGATGDKVKEHMRTNLTTSICNTISAARYTYNYVKEDGIWKIQHHHSSVMPEGIAMGKPITDDEVRGLFNLWNDALATLDPKAVATRYAKKGVLLPTVSDTPRTNFAEIEDYFVNFLKLKPQGKIIESYVTRGKNWCQDVGIYEFTMNATGKKVKGRYTFVYVYEDDQWKISHHHSSIMPEGIVTAQPVTKEEIRGLFTKWNNALATKDPVKVAECYSKQAVLLPTVSDVPRTDFPMIVDYFRNFLKLEPQGKIESGNIIIGTNWAQDAGIYEFTMGATGQKVKGRYTYVYVFEDGEWKISQHHSSVMPEASKPQAITEEEVKNLFQLWNSALATEDPDAVASRYAKQAVLLPTVSDVPRTDYALIKDYFVSFLKKKPQGEILESNVTIGNNWCQDVGIYEFTMGATGDKVKGRYTFVYVWEDGQWKISHHHSSVMPEAFLGPSPKPAVAKPAVAKAEFEAKEEEKEPAFQ</sequence>
<evidence type="ECO:0000256" key="1">
    <source>
        <dbReference type="SAM" id="SignalP"/>
    </source>
</evidence>
<dbReference type="InterPro" id="IPR013543">
    <property type="entry name" value="Ca/CaM-dep_prot_kinase-assoc"/>
</dbReference>
<evidence type="ECO:0000259" key="2">
    <source>
        <dbReference type="Pfam" id="PF08332"/>
    </source>
</evidence>
<evidence type="ECO:0000313" key="3">
    <source>
        <dbReference type="EMBL" id="KAL3779392.1"/>
    </source>
</evidence>
<accession>A0ABD3NVN0</accession>
<dbReference type="NCBIfam" id="TIGR02246">
    <property type="entry name" value="SgcJ/EcaC family oxidoreductase"/>
    <property type="match status" value="3"/>
</dbReference>
<reference evidence="3 4" key="1">
    <citation type="submission" date="2024-10" db="EMBL/GenBank/DDBJ databases">
        <title>Updated reference genomes for cyclostephanoid diatoms.</title>
        <authorList>
            <person name="Roberts W.R."/>
            <person name="Alverson A.J."/>
        </authorList>
    </citation>
    <scope>NUCLEOTIDE SEQUENCE [LARGE SCALE GENOMIC DNA]</scope>
    <source>
        <strain evidence="3 4">AJA010-31</strain>
    </source>
</reference>
<evidence type="ECO:0000313" key="4">
    <source>
        <dbReference type="Proteomes" id="UP001530400"/>
    </source>
</evidence>
<dbReference type="InterPro" id="IPR011944">
    <property type="entry name" value="Steroid_delta5-4_isomerase"/>
</dbReference>